<evidence type="ECO:0000313" key="7">
    <source>
        <dbReference type="EMBL" id="GAA1401736.1"/>
    </source>
</evidence>
<evidence type="ECO:0000313" key="8">
    <source>
        <dbReference type="Proteomes" id="UP001499863"/>
    </source>
</evidence>
<keyword evidence="8" id="KW-1185">Reference proteome</keyword>
<dbReference type="InterPro" id="IPR036390">
    <property type="entry name" value="WH_DNA-bd_sf"/>
</dbReference>
<name>A0ABP4IZC4_9ACTN</name>
<dbReference type="Proteomes" id="UP001499863">
    <property type="component" value="Unassembled WGS sequence"/>
</dbReference>
<keyword evidence="5" id="KW-0804">Transcription</keyword>
<dbReference type="PROSITE" id="PS50949">
    <property type="entry name" value="HTH_GNTR"/>
    <property type="match status" value="1"/>
</dbReference>
<dbReference type="Gene3D" id="1.10.10.10">
    <property type="entry name" value="Winged helix-like DNA-binding domain superfamily/Winged helix DNA-binding domain"/>
    <property type="match status" value="1"/>
</dbReference>
<dbReference type="Gene3D" id="3.90.1150.10">
    <property type="entry name" value="Aspartate Aminotransferase, domain 1"/>
    <property type="match status" value="1"/>
</dbReference>
<dbReference type="InterPro" id="IPR000524">
    <property type="entry name" value="Tscrpt_reg_HTH_GntR"/>
</dbReference>
<dbReference type="GO" id="GO:0008483">
    <property type="term" value="F:transaminase activity"/>
    <property type="evidence" value="ECO:0007669"/>
    <property type="project" value="UniProtKB-KW"/>
</dbReference>
<dbReference type="SMART" id="SM00345">
    <property type="entry name" value="HTH_GNTR"/>
    <property type="match status" value="1"/>
</dbReference>
<dbReference type="PANTHER" id="PTHR46577">
    <property type="entry name" value="HTH-TYPE TRANSCRIPTIONAL REGULATORY PROTEIN GABR"/>
    <property type="match status" value="1"/>
</dbReference>
<keyword evidence="3" id="KW-0805">Transcription regulation</keyword>
<protein>
    <submittedName>
        <fullName evidence="7">PLP-dependent aminotransferase family protein</fullName>
    </submittedName>
</protein>
<evidence type="ECO:0000256" key="2">
    <source>
        <dbReference type="ARBA" id="ARBA00022898"/>
    </source>
</evidence>
<proteinExistence type="inferred from homology"/>
<evidence type="ECO:0000256" key="3">
    <source>
        <dbReference type="ARBA" id="ARBA00023015"/>
    </source>
</evidence>
<reference evidence="8" key="1">
    <citation type="journal article" date="2019" name="Int. J. Syst. Evol. Microbiol.">
        <title>The Global Catalogue of Microorganisms (GCM) 10K type strain sequencing project: providing services to taxonomists for standard genome sequencing and annotation.</title>
        <authorList>
            <consortium name="The Broad Institute Genomics Platform"/>
            <consortium name="The Broad Institute Genome Sequencing Center for Infectious Disease"/>
            <person name="Wu L."/>
            <person name="Ma J."/>
        </authorList>
    </citation>
    <scope>NUCLEOTIDE SEQUENCE [LARGE SCALE GENOMIC DNA]</scope>
    <source>
        <strain evidence="8">JCM 12393</strain>
    </source>
</reference>
<keyword evidence="2" id="KW-0663">Pyridoxal phosphate</keyword>
<organism evidence="7 8">
    <name type="scientific">Kitasatospora putterlickiae</name>
    <dbReference type="NCBI Taxonomy" id="221725"/>
    <lineage>
        <taxon>Bacteria</taxon>
        <taxon>Bacillati</taxon>
        <taxon>Actinomycetota</taxon>
        <taxon>Actinomycetes</taxon>
        <taxon>Kitasatosporales</taxon>
        <taxon>Streptomycetaceae</taxon>
        <taxon>Kitasatospora</taxon>
    </lineage>
</organism>
<gene>
    <name evidence="7" type="ORF">GCM10009639_44450</name>
</gene>
<evidence type="ECO:0000256" key="4">
    <source>
        <dbReference type="ARBA" id="ARBA00023125"/>
    </source>
</evidence>
<feature type="domain" description="HTH gntR-type" evidence="6">
    <location>
        <begin position="1"/>
        <end position="64"/>
    </location>
</feature>
<evidence type="ECO:0000259" key="6">
    <source>
        <dbReference type="PROSITE" id="PS50949"/>
    </source>
</evidence>
<keyword evidence="7" id="KW-0808">Transferase</keyword>
<dbReference type="Pfam" id="PF00155">
    <property type="entry name" value="Aminotran_1_2"/>
    <property type="match status" value="1"/>
</dbReference>
<sequence length="481" mass="50197">MAGLADSLRREVERYPEGRKLPSSRVLMERHQVSPGTVSRAIAVLVAEGLVVSRPGAGVFRAAAFAGAPGAGVPAVPAAARPGDLSWQEVALSAGTGPRDLLADPVFATLRVPPPGVVDLNSGYPHASLLPERLLAAALGRAGRRPGAWERPPTDGLTELRGWFARDIGGHGGPIATGDVLITSGGQGGLTVAMRSLAAPGAPVLVESPTYSGILAVVRAAGLRPVPVPVDADGVRTDLLADAFAATGARVFVCQPLFQNPTGAVLSPERRAEVLRIARTAGAFVVEDDFSRLLVHADAPALPRPLAAEDRDGVVVHLRSLTKAASPNLRVGALTARGPALARLRATQVVDSFFVPRPLQEATLELVADPGWARHLRALGTELRDRRTAAVAALRRELPGVLGAYRPGGYHLWLRLPDGVDDGALTAAALRAGVQVSPGRPYHAAEPPAPHLRLSYAAAESSAQVVEGVHRLRLAFEEVTG</sequence>
<dbReference type="InterPro" id="IPR036388">
    <property type="entry name" value="WH-like_DNA-bd_sf"/>
</dbReference>
<dbReference type="InterPro" id="IPR015422">
    <property type="entry name" value="PyrdxlP-dep_Trfase_small"/>
</dbReference>
<dbReference type="SUPFAM" id="SSF53383">
    <property type="entry name" value="PLP-dependent transferases"/>
    <property type="match status" value="1"/>
</dbReference>
<dbReference type="InterPro" id="IPR015424">
    <property type="entry name" value="PyrdxlP-dep_Trfase"/>
</dbReference>
<comment type="similarity">
    <text evidence="1">In the C-terminal section; belongs to the class-I pyridoxal-phosphate-dependent aminotransferase family.</text>
</comment>
<accession>A0ABP4IZC4</accession>
<dbReference type="SUPFAM" id="SSF46785">
    <property type="entry name" value="Winged helix' DNA-binding domain"/>
    <property type="match status" value="1"/>
</dbReference>
<dbReference type="Gene3D" id="3.40.640.10">
    <property type="entry name" value="Type I PLP-dependent aspartate aminotransferase-like (Major domain)"/>
    <property type="match status" value="1"/>
</dbReference>
<keyword evidence="4" id="KW-0238">DNA-binding</keyword>
<dbReference type="PANTHER" id="PTHR46577:SF1">
    <property type="entry name" value="HTH-TYPE TRANSCRIPTIONAL REGULATORY PROTEIN GABR"/>
    <property type="match status" value="1"/>
</dbReference>
<evidence type="ECO:0000256" key="5">
    <source>
        <dbReference type="ARBA" id="ARBA00023163"/>
    </source>
</evidence>
<dbReference type="InterPro" id="IPR015421">
    <property type="entry name" value="PyrdxlP-dep_Trfase_major"/>
</dbReference>
<dbReference type="InterPro" id="IPR004839">
    <property type="entry name" value="Aminotransferase_I/II_large"/>
</dbReference>
<keyword evidence="7" id="KW-0032">Aminotransferase</keyword>
<dbReference type="Pfam" id="PF00392">
    <property type="entry name" value="GntR"/>
    <property type="match status" value="1"/>
</dbReference>
<evidence type="ECO:0000256" key="1">
    <source>
        <dbReference type="ARBA" id="ARBA00005384"/>
    </source>
</evidence>
<dbReference type="CDD" id="cd07377">
    <property type="entry name" value="WHTH_GntR"/>
    <property type="match status" value="1"/>
</dbReference>
<dbReference type="EMBL" id="BAAAKJ010000240">
    <property type="protein sequence ID" value="GAA1401736.1"/>
    <property type="molecule type" value="Genomic_DNA"/>
</dbReference>
<dbReference type="CDD" id="cd00609">
    <property type="entry name" value="AAT_like"/>
    <property type="match status" value="1"/>
</dbReference>
<dbReference type="InterPro" id="IPR051446">
    <property type="entry name" value="HTH_trans_reg/aminotransferase"/>
</dbReference>
<comment type="caution">
    <text evidence="7">The sequence shown here is derived from an EMBL/GenBank/DDBJ whole genome shotgun (WGS) entry which is preliminary data.</text>
</comment>